<proteinExistence type="predicted"/>
<accession>A0A5C8PFK4</accession>
<keyword evidence="2" id="KW-1185">Reference proteome</keyword>
<gene>
    <name evidence="1" type="ORF">FHP25_25000</name>
</gene>
<dbReference type="RefSeq" id="WP_147849716.1">
    <property type="nucleotide sequence ID" value="NZ_VDUZ01000032.1"/>
</dbReference>
<evidence type="ECO:0000313" key="2">
    <source>
        <dbReference type="Proteomes" id="UP000321638"/>
    </source>
</evidence>
<organism evidence="1 2">
    <name type="scientific">Vineibacter terrae</name>
    <dbReference type="NCBI Taxonomy" id="2586908"/>
    <lineage>
        <taxon>Bacteria</taxon>
        <taxon>Pseudomonadati</taxon>
        <taxon>Pseudomonadota</taxon>
        <taxon>Alphaproteobacteria</taxon>
        <taxon>Hyphomicrobiales</taxon>
        <taxon>Vineibacter</taxon>
    </lineage>
</organism>
<reference evidence="1 2" key="1">
    <citation type="submission" date="2019-06" db="EMBL/GenBank/DDBJ databases">
        <title>New taxonomy in bacterial strain CC-CFT640, isolated from vineyard.</title>
        <authorList>
            <person name="Lin S.-Y."/>
            <person name="Tsai C.-F."/>
            <person name="Young C.-C."/>
        </authorList>
    </citation>
    <scope>NUCLEOTIDE SEQUENCE [LARGE SCALE GENOMIC DNA]</scope>
    <source>
        <strain evidence="1 2">CC-CFT640</strain>
    </source>
</reference>
<comment type="caution">
    <text evidence="1">The sequence shown here is derived from an EMBL/GenBank/DDBJ whole genome shotgun (WGS) entry which is preliminary data.</text>
</comment>
<evidence type="ECO:0000313" key="1">
    <source>
        <dbReference type="EMBL" id="TXL72557.1"/>
    </source>
</evidence>
<sequence>MAKRSRFAAILAKQESVPGTFVAPSTTTDGILVERPTLRINNQVVDTAEVSGSLDSLAPIVGGAQCEISFPLYVKGSGVPGVAPEWGKVAKACGLAEVVTLQTITGSTIALSTATRITDSGAGLAGLTVGTPFHLVTAAGQKGEGIVTVSAAGQIDFTRLDAGPAFAAEVAGATFTIRYGVAAVAATAGSVTGLTAQAPWGNTAQQYRGMPVLLSGNPAAPEYVVASDYSAARVAAITKTMGSALDVTTKAGIAANVRYQPTSADAPAHSWEMYRDGLRWRFRGGVGDLSIEQTAANVWRFNVRITALFEGRADAAMPTPTYDATRAGVWRASRFAIDRLPTGISRMTVALNNQLAYPDDPNDTEGFGPPQIVDRNIRFTANPLATSVATRDLMSKLRGGQDIMVDAQLLGAGASKPGNRAALTMPAVTLTANDDGDSNGFVSEELQGKPSERDAGFMLTLW</sequence>
<name>A0A5C8PFK4_9HYPH</name>
<dbReference type="EMBL" id="VDUZ01000032">
    <property type="protein sequence ID" value="TXL72557.1"/>
    <property type="molecule type" value="Genomic_DNA"/>
</dbReference>
<evidence type="ECO:0008006" key="3">
    <source>
        <dbReference type="Google" id="ProtNLM"/>
    </source>
</evidence>
<protein>
    <recommendedName>
        <fullName evidence="3">Phage tail protein</fullName>
    </recommendedName>
</protein>
<dbReference type="AlphaFoldDB" id="A0A5C8PFK4"/>
<dbReference type="OrthoDB" id="7542335at2"/>
<dbReference type="Proteomes" id="UP000321638">
    <property type="component" value="Unassembled WGS sequence"/>
</dbReference>